<evidence type="ECO:0000259" key="2">
    <source>
        <dbReference type="PROSITE" id="PS50850"/>
    </source>
</evidence>
<feature type="transmembrane region" description="Helical" evidence="1">
    <location>
        <begin position="7"/>
        <end position="28"/>
    </location>
</feature>
<dbReference type="Gene3D" id="1.20.1250.20">
    <property type="entry name" value="MFS general substrate transporter like domains"/>
    <property type="match status" value="1"/>
</dbReference>
<keyword evidence="1" id="KW-1133">Transmembrane helix</keyword>
<dbReference type="EMBL" id="CAFBNO010000005">
    <property type="protein sequence ID" value="CAB4948741.1"/>
    <property type="molecule type" value="Genomic_DNA"/>
</dbReference>
<accession>A0A6J7K118</accession>
<keyword evidence="1" id="KW-0812">Transmembrane</keyword>
<reference evidence="3" key="1">
    <citation type="submission" date="2020-05" db="EMBL/GenBank/DDBJ databases">
        <authorList>
            <person name="Chiriac C."/>
            <person name="Salcher M."/>
            <person name="Ghai R."/>
            <person name="Kavagutti S V."/>
        </authorList>
    </citation>
    <scope>NUCLEOTIDE SEQUENCE</scope>
</reference>
<organism evidence="3">
    <name type="scientific">freshwater metagenome</name>
    <dbReference type="NCBI Taxonomy" id="449393"/>
    <lineage>
        <taxon>unclassified sequences</taxon>
        <taxon>metagenomes</taxon>
        <taxon>ecological metagenomes</taxon>
    </lineage>
</organism>
<feature type="transmembrane region" description="Helical" evidence="1">
    <location>
        <begin position="74"/>
        <end position="93"/>
    </location>
</feature>
<feature type="transmembrane region" description="Helical" evidence="1">
    <location>
        <begin position="99"/>
        <end position="117"/>
    </location>
</feature>
<dbReference type="InterPro" id="IPR036259">
    <property type="entry name" value="MFS_trans_sf"/>
</dbReference>
<dbReference type="GO" id="GO:0022857">
    <property type="term" value="F:transmembrane transporter activity"/>
    <property type="evidence" value="ECO:0007669"/>
    <property type="project" value="InterPro"/>
</dbReference>
<evidence type="ECO:0000256" key="1">
    <source>
        <dbReference type="SAM" id="Phobius"/>
    </source>
</evidence>
<name>A0A6J7K118_9ZZZZ</name>
<feature type="domain" description="Major facilitator superfamily (MFS) profile" evidence="2">
    <location>
        <begin position="1"/>
        <end position="129"/>
    </location>
</feature>
<evidence type="ECO:0000313" key="3">
    <source>
        <dbReference type="EMBL" id="CAB4948741.1"/>
    </source>
</evidence>
<feature type="transmembrane region" description="Helical" evidence="1">
    <location>
        <begin position="34"/>
        <end position="54"/>
    </location>
</feature>
<dbReference type="AlphaFoldDB" id="A0A6J7K118"/>
<protein>
    <submittedName>
        <fullName evidence="3">Unannotated protein</fullName>
    </submittedName>
</protein>
<keyword evidence="1" id="KW-0472">Membrane</keyword>
<dbReference type="SUPFAM" id="SSF103473">
    <property type="entry name" value="MFS general substrate transporter"/>
    <property type="match status" value="1"/>
</dbReference>
<sequence length="129" mass="13530">MDRFGRRWAAVPTVIGLSVAHLLVAFAFNSPTFFAIAIVMALVNGVGSGVILVLGSDLAPTDARNEFLASYRLLTDAAVAGAGPLLVGVAALVTLGPAMAIFGWAGFGGAWLLWKYIPRYSPKPIKKSL</sequence>
<proteinExistence type="predicted"/>
<dbReference type="InterPro" id="IPR020846">
    <property type="entry name" value="MFS_dom"/>
</dbReference>
<dbReference type="PROSITE" id="PS50850">
    <property type="entry name" value="MFS"/>
    <property type="match status" value="1"/>
</dbReference>
<gene>
    <name evidence="3" type="ORF">UFOPK3837_00287</name>
</gene>